<organism evidence="2 3">
    <name type="scientific">Streptomyces lavendofoliae</name>
    <dbReference type="NCBI Taxonomy" id="67314"/>
    <lineage>
        <taxon>Bacteria</taxon>
        <taxon>Bacillati</taxon>
        <taxon>Actinomycetota</taxon>
        <taxon>Actinomycetes</taxon>
        <taxon>Kitasatosporales</taxon>
        <taxon>Streptomycetaceae</taxon>
        <taxon>Streptomyces</taxon>
    </lineage>
</organism>
<protein>
    <submittedName>
        <fullName evidence="2">Uncharacterized protein</fullName>
    </submittedName>
</protein>
<feature type="compositionally biased region" description="Basic and acidic residues" evidence="1">
    <location>
        <begin position="75"/>
        <end position="88"/>
    </location>
</feature>
<dbReference type="EMBL" id="BMTP01000006">
    <property type="protein sequence ID" value="GGU38368.1"/>
    <property type="molecule type" value="Genomic_DNA"/>
</dbReference>
<feature type="region of interest" description="Disordered" evidence="1">
    <location>
        <begin position="1"/>
        <end position="99"/>
    </location>
</feature>
<comment type="caution">
    <text evidence="2">The sequence shown here is derived from an EMBL/GenBank/DDBJ whole genome shotgun (WGS) entry which is preliminary data.</text>
</comment>
<feature type="compositionally biased region" description="Low complexity" evidence="1">
    <location>
        <begin position="1"/>
        <end position="11"/>
    </location>
</feature>
<keyword evidence="3" id="KW-1185">Reference proteome</keyword>
<evidence type="ECO:0000313" key="3">
    <source>
        <dbReference type="Proteomes" id="UP000636661"/>
    </source>
</evidence>
<dbReference type="Proteomes" id="UP000636661">
    <property type="component" value="Unassembled WGS sequence"/>
</dbReference>
<evidence type="ECO:0000256" key="1">
    <source>
        <dbReference type="SAM" id="MobiDB-lite"/>
    </source>
</evidence>
<accession>A0A918HWX9</accession>
<reference evidence="2" key="1">
    <citation type="journal article" date="2014" name="Int. J. Syst. Evol. Microbiol.">
        <title>Complete genome sequence of Corynebacterium casei LMG S-19264T (=DSM 44701T), isolated from a smear-ripened cheese.</title>
        <authorList>
            <consortium name="US DOE Joint Genome Institute (JGI-PGF)"/>
            <person name="Walter F."/>
            <person name="Albersmeier A."/>
            <person name="Kalinowski J."/>
            <person name="Ruckert C."/>
        </authorList>
    </citation>
    <scope>NUCLEOTIDE SEQUENCE</scope>
    <source>
        <strain evidence="2">JCM 4391</strain>
    </source>
</reference>
<gene>
    <name evidence="2" type="ORF">GCM10010274_27150</name>
</gene>
<name>A0A918HWX9_9ACTN</name>
<proteinExistence type="predicted"/>
<dbReference type="AlphaFoldDB" id="A0A918HWX9"/>
<sequence length="122" mass="13263">MAEAGPSGAEPGPAPDGRSRLAHPARGPLLDPGAGSRPSHQGLRRRAFTVGAETRPTGPVRSLRPLPAQRAGRQLRPEPAPKPRDTCRRRWGRPTVRRPVIAPRRQGLVRTTSRWVARVIAT</sequence>
<evidence type="ECO:0000313" key="2">
    <source>
        <dbReference type="EMBL" id="GGU38368.1"/>
    </source>
</evidence>
<reference evidence="2" key="2">
    <citation type="submission" date="2020-09" db="EMBL/GenBank/DDBJ databases">
        <authorList>
            <person name="Sun Q."/>
            <person name="Ohkuma M."/>
        </authorList>
    </citation>
    <scope>NUCLEOTIDE SEQUENCE</scope>
    <source>
        <strain evidence="2">JCM 4391</strain>
    </source>
</reference>